<evidence type="ECO:0000313" key="2">
    <source>
        <dbReference type="EMBL" id="AQK68695.1"/>
    </source>
</evidence>
<gene>
    <name evidence="2" type="ORF">ZEAMMB73_Zm00001d015332</name>
</gene>
<dbReference type="AlphaFoldDB" id="A0A1D6H1D9"/>
<name>A0A1D6H1D9_MAIZE</name>
<accession>A0A1D6H1D9</accession>
<proteinExistence type="predicted"/>
<reference evidence="2" key="1">
    <citation type="submission" date="2015-12" db="EMBL/GenBank/DDBJ databases">
        <title>Update maize B73 reference genome by single molecule sequencing technologies.</title>
        <authorList>
            <consortium name="Maize Genome Sequencing Project"/>
            <person name="Ware D."/>
        </authorList>
    </citation>
    <scope>NUCLEOTIDE SEQUENCE</scope>
    <source>
        <tissue evidence="2">Seedling</tissue>
    </source>
</reference>
<dbReference type="PaxDb" id="4577-GRMZM5G820604_P01"/>
<sequence>MQAPKELAKPVATVRAAPFLTSAPAGGDDGVPVELAVAPCALGDGELAEGGGGACGAFAVADGGGGVVNAGAGDDALEAGGGGGACGADGGGGVDDAGAGDDALGAGGGGVPGVVVGAEAGGGDAPLGAGDDGGGGVELAGGGDAAGDAGCGAVLGACAPPPVPLPLLRAARTMTMSFSLARQLASTPLMKKSGPERSSVTTVSPSSNFLTYDDGVSDLKPRPLRPSVEGLGAGGGHAPAIGAADHELRPAGDRSSNGEEASKPKAVVA</sequence>
<evidence type="ECO:0000256" key="1">
    <source>
        <dbReference type="SAM" id="MobiDB-lite"/>
    </source>
</evidence>
<organism evidence="2">
    <name type="scientific">Zea mays</name>
    <name type="common">Maize</name>
    <dbReference type="NCBI Taxonomy" id="4577"/>
    <lineage>
        <taxon>Eukaryota</taxon>
        <taxon>Viridiplantae</taxon>
        <taxon>Streptophyta</taxon>
        <taxon>Embryophyta</taxon>
        <taxon>Tracheophyta</taxon>
        <taxon>Spermatophyta</taxon>
        <taxon>Magnoliopsida</taxon>
        <taxon>Liliopsida</taxon>
        <taxon>Poales</taxon>
        <taxon>Poaceae</taxon>
        <taxon>PACMAD clade</taxon>
        <taxon>Panicoideae</taxon>
        <taxon>Andropogonodae</taxon>
        <taxon>Andropogoneae</taxon>
        <taxon>Tripsacinae</taxon>
        <taxon>Zea</taxon>
    </lineage>
</organism>
<feature type="region of interest" description="Disordered" evidence="1">
    <location>
        <begin position="214"/>
        <end position="269"/>
    </location>
</feature>
<dbReference type="InParanoid" id="A0A1D6H1D9"/>
<dbReference type="EMBL" id="CM000781">
    <property type="protein sequence ID" value="AQK68695.1"/>
    <property type="molecule type" value="Genomic_DNA"/>
</dbReference>
<feature type="compositionally biased region" description="Basic and acidic residues" evidence="1">
    <location>
        <begin position="244"/>
        <end position="263"/>
    </location>
</feature>
<protein>
    <submittedName>
        <fullName evidence="2">Uncharacterized protein</fullName>
    </submittedName>
</protein>